<proteinExistence type="predicted"/>
<evidence type="ECO:0000313" key="2">
    <source>
        <dbReference type="Proteomes" id="UP000663881"/>
    </source>
</evidence>
<reference evidence="1" key="1">
    <citation type="submission" date="2021-02" db="EMBL/GenBank/DDBJ databases">
        <authorList>
            <person name="Nowell W R."/>
        </authorList>
    </citation>
    <scope>NUCLEOTIDE SEQUENCE</scope>
</reference>
<dbReference type="Proteomes" id="UP000663881">
    <property type="component" value="Unassembled WGS sequence"/>
</dbReference>
<feature type="non-terminal residue" evidence="1">
    <location>
        <position position="49"/>
    </location>
</feature>
<comment type="caution">
    <text evidence="1">The sequence shown here is derived from an EMBL/GenBank/DDBJ whole genome shotgun (WGS) entry which is preliminary data.</text>
</comment>
<dbReference type="AlphaFoldDB" id="A0A820PSU4"/>
<gene>
    <name evidence="1" type="ORF">OKA104_LOCUS51769</name>
</gene>
<organism evidence="1 2">
    <name type="scientific">Adineta steineri</name>
    <dbReference type="NCBI Taxonomy" id="433720"/>
    <lineage>
        <taxon>Eukaryota</taxon>
        <taxon>Metazoa</taxon>
        <taxon>Spiralia</taxon>
        <taxon>Gnathifera</taxon>
        <taxon>Rotifera</taxon>
        <taxon>Eurotatoria</taxon>
        <taxon>Bdelloidea</taxon>
        <taxon>Adinetida</taxon>
        <taxon>Adinetidae</taxon>
        <taxon>Adineta</taxon>
    </lineage>
</organism>
<protein>
    <submittedName>
        <fullName evidence="1">Uncharacterized protein</fullName>
    </submittedName>
</protein>
<sequence>MLDIRINLLDELFTNNLYEYLWKEPEIKKDFIDNSEHFKFVIKQTLLKL</sequence>
<name>A0A820PSU4_9BILA</name>
<evidence type="ECO:0000313" key="1">
    <source>
        <dbReference type="EMBL" id="CAF4407850.1"/>
    </source>
</evidence>
<dbReference type="EMBL" id="CAJOAY010028720">
    <property type="protein sequence ID" value="CAF4407850.1"/>
    <property type="molecule type" value="Genomic_DNA"/>
</dbReference>
<accession>A0A820PSU4</accession>